<dbReference type="Proteomes" id="UP000026962">
    <property type="component" value="Chromosome 4"/>
</dbReference>
<sequence>MSPSFPILRRGTGKLAPKTFRPPSALGEGSFGKKTAVLPLRSACLNNLRRQRWRTRAKNPQKRAEVEPKATQRADYGRCQKLCVRQPFRDWRSRNEKFIAAKNLPKVR</sequence>
<reference evidence="2" key="2">
    <citation type="submission" date="2018-05" db="EMBL/GenBank/DDBJ databases">
        <title>OpunRS2 (Oryza punctata Reference Sequence Version 2).</title>
        <authorList>
            <person name="Zhang J."/>
            <person name="Kudrna D."/>
            <person name="Lee S."/>
            <person name="Talag J."/>
            <person name="Welchert J."/>
            <person name="Wing R.A."/>
        </authorList>
    </citation>
    <scope>NUCLEOTIDE SEQUENCE [LARGE SCALE GENOMIC DNA]</scope>
</reference>
<feature type="region of interest" description="Disordered" evidence="1">
    <location>
        <begin position="1"/>
        <end position="28"/>
    </location>
</feature>
<dbReference type="HOGENOM" id="CLU_2201280_0_0_1"/>
<evidence type="ECO:0000256" key="1">
    <source>
        <dbReference type="SAM" id="MobiDB-lite"/>
    </source>
</evidence>
<keyword evidence="3" id="KW-1185">Reference proteome</keyword>
<proteinExistence type="predicted"/>
<evidence type="ECO:0000313" key="3">
    <source>
        <dbReference type="Proteomes" id="UP000026962"/>
    </source>
</evidence>
<dbReference type="Gramene" id="OPUNC04G06710.1">
    <property type="protein sequence ID" value="OPUNC04G06710.1"/>
    <property type="gene ID" value="OPUNC04G06710"/>
</dbReference>
<dbReference type="AlphaFoldDB" id="A0A0E0KP68"/>
<accession>A0A0E0KP68</accession>
<reference evidence="2" key="1">
    <citation type="submission" date="2015-04" db="UniProtKB">
        <authorList>
            <consortium name="EnsemblPlants"/>
        </authorList>
    </citation>
    <scope>IDENTIFICATION</scope>
</reference>
<dbReference type="EnsemblPlants" id="OPUNC04G06710.1">
    <property type="protein sequence ID" value="OPUNC04G06710.1"/>
    <property type="gene ID" value="OPUNC04G06710"/>
</dbReference>
<name>A0A0E0KP68_ORYPU</name>
<organism evidence="2">
    <name type="scientific">Oryza punctata</name>
    <name type="common">Red rice</name>
    <dbReference type="NCBI Taxonomy" id="4537"/>
    <lineage>
        <taxon>Eukaryota</taxon>
        <taxon>Viridiplantae</taxon>
        <taxon>Streptophyta</taxon>
        <taxon>Embryophyta</taxon>
        <taxon>Tracheophyta</taxon>
        <taxon>Spermatophyta</taxon>
        <taxon>Magnoliopsida</taxon>
        <taxon>Liliopsida</taxon>
        <taxon>Poales</taxon>
        <taxon>Poaceae</taxon>
        <taxon>BOP clade</taxon>
        <taxon>Oryzoideae</taxon>
        <taxon>Oryzeae</taxon>
        <taxon>Oryzinae</taxon>
        <taxon>Oryza</taxon>
    </lineage>
</organism>
<protein>
    <submittedName>
        <fullName evidence="2">Uncharacterized protein</fullName>
    </submittedName>
</protein>
<evidence type="ECO:0000313" key="2">
    <source>
        <dbReference type="EnsemblPlants" id="OPUNC04G06710.1"/>
    </source>
</evidence>